<feature type="compositionally biased region" description="Low complexity" evidence="1">
    <location>
        <begin position="54"/>
        <end position="72"/>
    </location>
</feature>
<gene>
    <name evidence="3" type="ORF">X801_06588</name>
</gene>
<feature type="non-terminal residue" evidence="3">
    <location>
        <position position="1"/>
    </location>
</feature>
<feature type="region of interest" description="Disordered" evidence="1">
    <location>
        <begin position="220"/>
        <end position="241"/>
    </location>
</feature>
<evidence type="ECO:0000313" key="4">
    <source>
        <dbReference type="Proteomes" id="UP000243686"/>
    </source>
</evidence>
<accession>A0A1S8WTM2</accession>
<feature type="compositionally biased region" description="Low complexity" evidence="1">
    <location>
        <begin position="95"/>
        <end position="116"/>
    </location>
</feature>
<feature type="region of interest" description="Disordered" evidence="1">
    <location>
        <begin position="1"/>
        <end position="118"/>
    </location>
</feature>
<evidence type="ECO:0000259" key="2">
    <source>
        <dbReference type="Pfam" id="PF15477"/>
    </source>
</evidence>
<dbReference type="InterPro" id="IPR028124">
    <property type="entry name" value="SMAP_dom"/>
</dbReference>
<keyword evidence="4" id="KW-1185">Reference proteome</keyword>
<proteinExistence type="predicted"/>
<sequence length="294" mass="31954">KASDDKDSNTVKSPIRGHPTAKHTREESPVSLSRRHYRSSDEDELRHRREIRSSNDSSIPSRSRKSSSQSTSAPTRAVSSKCDSSKAQMPEKKSTVLAPTSSATVTSSTANPVVTTQDATKPGSVLSMSTQELLNQIQKHQEAVAKAQAIAAAAAANLPKYYNPGSVNAVKLAEQQEKRKLLWSKKKEDNAQDTKASAWTTTSLVAGKGDSAAAAKFRKLMGIHDDPGQDGSQDDAQKRAEEQAELFRRLEYEYEQSRALTHTQRGVGLGFSSATHVDYGAYSAMQSEAKDKAM</sequence>
<dbReference type="PANTHER" id="PTHR22426:SF2">
    <property type="entry name" value="ARGININE_SERINE-RICH COILED-COIL PROTEIN 2"/>
    <property type="match status" value="1"/>
</dbReference>
<reference evidence="3 4" key="1">
    <citation type="submission" date="2015-03" db="EMBL/GenBank/DDBJ databases">
        <title>Draft genome of the nematode, Opisthorchis viverrini.</title>
        <authorList>
            <person name="Mitreva M."/>
        </authorList>
    </citation>
    <scope>NUCLEOTIDE SEQUENCE [LARGE SCALE GENOMIC DNA]</scope>
    <source>
        <strain evidence="3">Khon Kaen</strain>
    </source>
</reference>
<dbReference type="Pfam" id="PF15477">
    <property type="entry name" value="SMAP"/>
    <property type="match status" value="1"/>
</dbReference>
<dbReference type="Proteomes" id="UP000243686">
    <property type="component" value="Unassembled WGS sequence"/>
</dbReference>
<dbReference type="AlphaFoldDB" id="A0A1S8WTM2"/>
<name>A0A1S8WTM2_OPIVI</name>
<evidence type="ECO:0000313" key="3">
    <source>
        <dbReference type="EMBL" id="OON17573.1"/>
    </source>
</evidence>
<dbReference type="EMBL" id="KV895169">
    <property type="protein sequence ID" value="OON17573.1"/>
    <property type="molecule type" value="Genomic_DNA"/>
</dbReference>
<evidence type="ECO:0000256" key="1">
    <source>
        <dbReference type="SAM" id="MobiDB-lite"/>
    </source>
</evidence>
<feature type="domain" description="Small acidic protein-like" evidence="2">
    <location>
        <begin position="199"/>
        <end position="270"/>
    </location>
</feature>
<protein>
    <recommendedName>
        <fullName evidence="2">Small acidic protein-like domain-containing protein</fullName>
    </recommendedName>
</protein>
<organism evidence="3 4">
    <name type="scientific">Opisthorchis viverrini</name>
    <name type="common">Southeast Asian liver fluke</name>
    <dbReference type="NCBI Taxonomy" id="6198"/>
    <lineage>
        <taxon>Eukaryota</taxon>
        <taxon>Metazoa</taxon>
        <taxon>Spiralia</taxon>
        <taxon>Lophotrochozoa</taxon>
        <taxon>Platyhelminthes</taxon>
        <taxon>Trematoda</taxon>
        <taxon>Digenea</taxon>
        <taxon>Opisthorchiida</taxon>
        <taxon>Opisthorchiata</taxon>
        <taxon>Opisthorchiidae</taxon>
        <taxon>Opisthorchis</taxon>
    </lineage>
</organism>
<feature type="compositionally biased region" description="Basic and acidic residues" evidence="1">
    <location>
        <begin position="38"/>
        <end position="53"/>
    </location>
</feature>
<dbReference type="PANTHER" id="PTHR22426">
    <property type="entry name" value="ARGININE_SERINE-RICH COILED-COIL PROTEIN 2"/>
    <property type="match status" value="1"/>
</dbReference>
<feature type="compositionally biased region" description="Polar residues" evidence="1">
    <location>
        <begin position="73"/>
        <end position="87"/>
    </location>
</feature>